<dbReference type="EMBL" id="CAAALY010029440">
    <property type="protein sequence ID" value="VEL16672.1"/>
    <property type="molecule type" value="Genomic_DNA"/>
</dbReference>
<name>A0A3S5B9C2_9PLAT</name>
<comment type="caution">
    <text evidence="1">The sequence shown here is derived from an EMBL/GenBank/DDBJ whole genome shotgun (WGS) entry which is preliminary data.</text>
</comment>
<reference evidence="1" key="1">
    <citation type="submission" date="2018-11" db="EMBL/GenBank/DDBJ databases">
        <authorList>
            <consortium name="Pathogen Informatics"/>
        </authorList>
    </citation>
    <scope>NUCLEOTIDE SEQUENCE</scope>
</reference>
<protein>
    <submittedName>
        <fullName evidence="1">Uncharacterized protein</fullName>
    </submittedName>
</protein>
<gene>
    <name evidence="1" type="ORF">PXEA_LOCUS10112</name>
</gene>
<evidence type="ECO:0000313" key="1">
    <source>
        <dbReference type="EMBL" id="VEL16672.1"/>
    </source>
</evidence>
<accession>A0A3S5B9C2</accession>
<evidence type="ECO:0000313" key="2">
    <source>
        <dbReference type="Proteomes" id="UP000784294"/>
    </source>
</evidence>
<organism evidence="1 2">
    <name type="scientific">Protopolystoma xenopodis</name>
    <dbReference type="NCBI Taxonomy" id="117903"/>
    <lineage>
        <taxon>Eukaryota</taxon>
        <taxon>Metazoa</taxon>
        <taxon>Spiralia</taxon>
        <taxon>Lophotrochozoa</taxon>
        <taxon>Platyhelminthes</taxon>
        <taxon>Monogenea</taxon>
        <taxon>Polyopisthocotylea</taxon>
        <taxon>Polystomatidea</taxon>
        <taxon>Polystomatidae</taxon>
        <taxon>Protopolystoma</taxon>
    </lineage>
</organism>
<dbReference type="AlphaFoldDB" id="A0A3S5B9C2"/>
<dbReference type="Proteomes" id="UP000784294">
    <property type="component" value="Unassembled WGS sequence"/>
</dbReference>
<sequence length="96" mass="10459">MLGDAGDKVNFPTYPSGCGKSQPSALQLSHALVTLFSSLVGLVSSKHRDKRRSETEKGLTCWSSLVFPSTLQTSPPASVLDSVRRVRRLRLSDTLK</sequence>
<keyword evidence="2" id="KW-1185">Reference proteome</keyword>
<proteinExistence type="predicted"/>